<comment type="caution">
    <text evidence="2">The sequence shown here is derived from an EMBL/GenBank/DDBJ whole genome shotgun (WGS) entry which is preliminary data.</text>
</comment>
<feature type="compositionally biased region" description="Basic and acidic residues" evidence="1">
    <location>
        <begin position="164"/>
        <end position="179"/>
    </location>
</feature>
<feature type="region of interest" description="Disordered" evidence="1">
    <location>
        <begin position="161"/>
        <end position="182"/>
    </location>
</feature>
<feature type="non-terminal residue" evidence="2">
    <location>
        <position position="1"/>
    </location>
</feature>
<feature type="non-terminal residue" evidence="2">
    <location>
        <position position="290"/>
    </location>
</feature>
<name>A0A8H7ZUP6_9FUNG</name>
<dbReference type="Proteomes" id="UP000673691">
    <property type="component" value="Unassembled WGS sequence"/>
</dbReference>
<gene>
    <name evidence="2" type="ORF">BJ554DRAFT_76</name>
</gene>
<evidence type="ECO:0000256" key="1">
    <source>
        <dbReference type="SAM" id="MobiDB-lite"/>
    </source>
</evidence>
<protein>
    <submittedName>
        <fullName evidence="2">Uncharacterized protein</fullName>
    </submittedName>
</protein>
<feature type="region of interest" description="Disordered" evidence="1">
    <location>
        <begin position="102"/>
        <end position="122"/>
    </location>
</feature>
<proteinExistence type="predicted"/>
<keyword evidence="3" id="KW-1185">Reference proteome</keyword>
<dbReference type="EMBL" id="JAEFCI010006715">
    <property type="protein sequence ID" value="KAG5459512.1"/>
    <property type="molecule type" value="Genomic_DNA"/>
</dbReference>
<sequence>YCPTWFGCVNSRPASRKQANDVPCVDDAIWGPGSLLWQQYTRSLASLSRNVAAAHEVMDEIHLEMSRLAVDAPISKVVVQLARVKVNVVLAVREAYRRIEPSLEPTPNGEQHVQNDRDTPTAPLPAVAQRWHKDASDAVSHFRKARNDGVFLRAFDQAAGGRRRQAERPQARAVEDAGSRSRRYPALPAAAMGTAVEATEPSGVPTGTDDFFVHSFLQLCLVCCLSGWFSRKKATTPVTSSTAAGGSKRPEEQLQLALADEVSASDSLELSQLRDFASFRRNWLIVYFLV</sequence>
<accession>A0A8H7ZUP6</accession>
<organism evidence="2 3">
    <name type="scientific">Olpidium bornovanus</name>
    <dbReference type="NCBI Taxonomy" id="278681"/>
    <lineage>
        <taxon>Eukaryota</taxon>
        <taxon>Fungi</taxon>
        <taxon>Fungi incertae sedis</taxon>
        <taxon>Olpidiomycota</taxon>
        <taxon>Olpidiomycotina</taxon>
        <taxon>Olpidiomycetes</taxon>
        <taxon>Olpidiales</taxon>
        <taxon>Olpidiaceae</taxon>
        <taxon>Olpidium</taxon>
    </lineage>
</organism>
<reference evidence="2 3" key="1">
    <citation type="journal article" name="Sci. Rep.">
        <title>Genome-scale phylogenetic analyses confirm Olpidium as the closest living zoosporic fungus to the non-flagellated, terrestrial fungi.</title>
        <authorList>
            <person name="Chang Y."/>
            <person name="Rochon D."/>
            <person name="Sekimoto S."/>
            <person name="Wang Y."/>
            <person name="Chovatia M."/>
            <person name="Sandor L."/>
            <person name="Salamov A."/>
            <person name="Grigoriev I.V."/>
            <person name="Stajich J.E."/>
            <person name="Spatafora J.W."/>
        </authorList>
    </citation>
    <scope>NUCLEOTIDE SEQUENCE [LARGE SCALE GENOMIC DNA]</scope>
    <source>
        <strain evidence="2">S191</strain>
    </source>
</reference>
<evidence type="ECO:0000313" key="3">
    <source>
        <dbReference type="Proteomes" id="UP000673691"/>
    </source>
</evidence>
<evidence type="ECO:0000313" key="2">
    <source>
        <dbReference type="EMBL" id="KAG5459512.1"/>
    </source>
</evidence>
<dbReference type="AlphaFoldDB" id="A0A8H7ZUP6"/>